<dbReference type="Proteomes" id="UP000293092">
    <property type="component" value="Unassembled WGS sequence"/>
</dbReference>
<keyword evidence="2" id="KW-1185">Reference proteome</keyword>
<dbReference type="EMBL" id="PIQJ01000001">
    <property type="protein sequence ID" value="RZQ55909.1"/>
    <property type="molecule type" value="Genomic_DNA"/>
</dbReference>
<proteinExistence type="predicted"/>
<reference evidence="1" key="1">
    <citation type="submission" date="2017-11" db="EMBL/GenBank/DDBJ databases">
        <title>Comparative genomic and phylogenomic analyses of the family Idiomarinaceae.</title>
        <authorList>
            <person name="Liu Y."/>
            <person name="Shao Z."/>
        </authorList>
    </citation>
    <scope>NUCLEOTIDE SEQUENCE</scope>
    <source>
        <strain evidence="1">PIN1</strain>
    </source>
</reference>
<comment type="caution">
    <text evidence="1">The sequence shown here is derived from an EMBL/GenBank/DDBJ whole genome shotgun (WGS) entry which is preliminary data.</text>
</comment>
<evidence type="ECO:0000313" key="2">
    <source>
        <dbReference type="Proteomes" id="UP000293092"/>
    </source>
</evidence>
<name>A0ACD2HHY4_9GAMM</name>
<gene>
    <name evidence="1" type="ORF">CWI82_00920</name>
</gene>
<organism evidence="1 2">
    <name type="scientific">Pseudidiomarina tainanensis</name>
    <dbReference type="NCBI Taxonomy" id="502365"/>
    <lineage>
        <taxon>Bacteria</taxon>
        <taxon>Pseudomonadati</taxon>
        <taxon>Pseudomonadota</taxon>
        <taxon>Gammaproteobacteria</taxon>
        <taxon>Alteromonadales</taxon>
        <taxon>Idiomarinaceae</taxon>
        <taxon>Pseudidiomarina</taxon>
    </lineage>
</organism>
<sequence>MRFLVLLAACLSFAFYLYTPVSFATAPTESTTILPMFQFEEQASDLQYIKIAQRKAVEENKYLLVILGATWCSDSKVIADQFSQPDFYEQISQHYEVVTVNVGYLESGYDIARFFGLPTYYGTPTVLIVEPSSSTITNRIDFYEWMNARSKSQEDFHSYFLQQKYPKTEQLSLSLEVKKEIEIYETLHAQRINAGYIVAGELLKAYKESGQPASKKFTEVWIELAKYRNAVAKAVGDALRTGNTAQLPQFENSFSWENQ</sequence>
<evidence type="ECO:0000313" key="1">
    <source>
        <dbReference type="EMBL" id="RZQ55909.1"/>
    </source>
</evidence>
<accession>A0ACD2HHY4</accession>
<protein>
    <submittedName>
        <fullName evidence="1">Uncharacterized protein</fullName>
    </submittedName>
</protein>